<dbReference type="Proteomes" id="UP001165378">
    <property type="component" value="Unassembled WGS sequence"/>
</dbReference>
<sequence length="297" mass="32482">MRVSVVILPIYRAPEALARWRAAEDAGFDGAWTYDHLSWRSFRDEPWFGSVPTLAAAATATSRIRLGTLVSSPNFRHPVTFAKEVMTLDDLSGGRFTLGIGAGGTGYDATALGQEPWPPRERQDRFEEFLGLMDTLLTSPATTFRGDYYAADEARMLPGCVQQPRVPFAVAATGPRGLRLAARLGQAWVTYGDPKRLSGLAPDEYAAAVAGQLRRLEEACAEQGRDPRDLDRIMLNGSTGERALESVDAFVDFAGRYAEVGMTEIAVHMPVPDSVFATDEVVFEKIIRDGLPQVRGL</sequence>
<dbReference type="EMBL" id="JAKFHA010000002">
    <property type="protein sequence ID" value="MCF2526448.1"/>
    <property type="molecule type" value="Genomic_DNA"/>
</dbReference>
<dbReference type="GO" id="GO:0008726">
    <property type="term" value="F:alkanesulfonate monooxygenase activity"/>
    <property type="evidence" value="ECO:0007669"/>
    <property type="project" value="TreeGrafter"/>
</dbReference>
<dbReference type="AlphaFoldDB" id="A0AA41PV55"/>
<keyword evidence="1" id="KW-0285">Flavoprotein</keyword>
<evidence type="ECO:0000259" key="5">
    <source>
        <dbReference type="Pfam" id="PF00296"/>
    </source>
</evidence>
<evidence type="ECO:0000313" key="6">
    <source>
        <dbReference type="EMBL" id="MCF2526448.1"/>
    </source>
</evidence>
<dbReference type="PANTHER" id="PTHR42847:SF4">
    <property type="entry name" value="ALKANESULFONATE MONOOXYGENASE-RELATED"/>
    <property type="match status" value="1"/>
</dbReference>
<dbReference type="Pfam" id="PF00296">
    <property type="entry name" value="Bac_luciferase"/>
    <property type="match status" value="1"/>
</dbReference>
<dbReference type="InterPro" id="IPR050172">
    <property type="entry name" value="SsuD_RutA_monooxygenase"/>
</dbReference>
<accession>A0AA41PV55</accession>
<gene>
    <name evidence="6" type="ORF">LZ495_04320</name>
</gene>
<evidence type="ECO:0000256" key="1">
    <source>
        <dbReference type="ARBA" id="ARBA00022630"/>
    </source>
</evidence>
<keyword evidence="2" id="KW-0288">FMN</keyword>
<reference evidence="6" key="1">
    <citation type="submission" date="2022-01" db="EMBL/GenBank/DDBJ databases">
        <title>Genome-Based Taxonomic Classification of the Phylum Actinobacteria.</title>
        <authorList>
            <person name="Gao Y."/>
        </authorList>
    </citation>
    <scope>NUCLEOTIDE SEQUENCE</scope>
    <source>
        <strain evidence="6">KLBMP 8922</strain>
    </source>
</reference>
<protein>
    <submittedName>
        <fullName evidence="6">LLM class flavin-dependent oxidoreductase</fullName>
    </submittedName>
</protein>
<keyword evidence="7" id="KW-1185">Reference proteome</keyword>
<dbReference type="InterPro" id="IPR036661">
    <property type="entry name" value="Luciferase-like_sf"/>
</dbReference>
<evidence type="ECO:0000313" key="7">
    <source>
        <dbReference type="Proteomes" id="UP001165378"/>
    </source>
</evidence>
<dbReference type="InterPro" id="IPR011251">
    <property type="entry name" value="Luciferase-like_dom"/>
</dbReference>
<dbReference type="RefSeq" id="WP_235050535.1">
    <property type="nucleotide sequence ID" value="NZ_JAKFHA010000002.1"/>
</dbReference>
<evidence type="ECO:0000256" key="4">
    <source>
        <dbReference type="ARBA" id="ARBA00023033"/>
    </source>
</evidence>
<comment type="caution">
    <text evidence="6">The sequence shown here is derived from an EMBL/GenBank/DDBJ whole genome shotgun (WGS) entry which is preliminary data.</text>
</comment>
<dbReference type="SUPFAM" id="SSF51679">
    <property type="entry name" value="Bacterial luciferase-like"/>
    <property type="match status" value="1"/>
</dbReference>
<dbReference type="PANTHER" id="PTHR42847">
    <property type="entry name" value="ALKANESULFONATE MONOOXYGENASE"/>
    <property type="match status" value="1"/>
</dbReference>
<feature type="domain" description="Luciferase-like" evidence="5">
    <location>
        <begin position="14"/>
        <end position="232"/>
    </location>
</feature>
<evidence type="ECO:0000256" key="3">
    <source>
        <dbReference type="ARBA" id="ARBA00023002"/>
    </source>
</evidence>
<dbReference type="GO" id="GO:0046306">
    <property type="term" value="P:alkanesulfonate catabolic process"/>
    <property type="evidence" value="ECO:0007669"/>
    <property type="project" value="TreeGrafter"/>
</dbReference>
<keyword evidence="3" id="KW-0560">Oxidoreductase</keyword>
<proteinExistence type="predicted"/>
<keyword evidence="4" id="KW-0503">Monooxygenase</keyword>
<organism evidence="6 7">
    <name type="scientific">Yinghuangia soli</name>
    <dbReference type="NCBI Taxonomy" id="2908204"/>
    <lineage>
        <taxon>Bacteria</taxon>
        <taxon>Bacillati</taxon>
        <taxon>Actinomycetota</taxon>
        <taxon>Actinomycetes</taxon>
        <taxon>Kitasatosporales</taxon>
        <taxon>Streptomycetaceae</taxon>
        <taxon>Yinghuangia</taxon>
    </lineage>
</organism>
<dbReference type="Gene3D" id="3.20.20.30">
    <property type="entry name" value="Luciferase-like domain"/>
    <property type="match status" value="1"/>
</dbReference>
<evidence type="ECO:0000256" key="2">
    <source>
        <dbReference type="ARBA" id="ARBA00022643"/>
    </source>
</evidence>
<name>A0AA41PV55_9ACTN</name>